<reference evidence="3 4" key="1">
    <citation type="journal article" date="2019" name="Int. J. Syst. Evol. Microbiol.">
        <title>The Global Catalogue of Microorganisms (GCM) 10K type strain sequencing project: providing services to taxonomists for standard genome sequencing and annotation.</title>
        <authorList>
            <consortium name="The Broad Institute Genomics Platform"/>
            <consortium name="The Broad Institute Genome Sequencing Center for Infectious Disease"/>
            <person name="Wu L."/>
            <person name="Ma J."/>
        </authorList>
    </citation>
    <scope>NUCLEOTIDE SEQUENCE [LARGE SCALE GENOMIC DNA]</scope>
    <source>
        <strain evidence="3 4">XZYJT29</strain>
    </source>
</reference>
<gene>
    <name evidence="3" type="ORF">ACFQMA_00560</name>
</gene>
<proteinExistence type="predicted"/>
<protein>
    <submittedName>
        <fullName evidence="3">Type IV pilin N-terminal domain-containing protein</fullName>
    </submittedName>
</protein>
<evidence type="ECO:0000313" key="4">
    <source>
        <dbReference type="Proteomes" id="UP001596432"/>
    </source>
</evidence>
<sequence>MAEDGATAAFERDGSAVDPAERAVSEFTGVAILVAITLLVTGSVGLFVLVDPGSENKGPNANFSFQYIDQSSVLIVTHDRGDSFDAGNLSIRSQGTTVTWAALANTNDTAVVGPGATVQLSRRNAFGSPVSASGKARVLYKPPTGNETVLETWKGIG</sequence>
<accession>A0ABD5XYX9</accession>
<comment type="caution">
    <text evidence="3">The sequence shown here is derived from an EMBL/GenBank/DDBJ whole genome shotgun (WGS) entry which is preliminary data.</text>
</comment>
<dbReference type="InterPro" id="IPR012859">
    <property type="entry name" value="Pilin_N_archaeal"/>
</dbReference>
<keyword evidence="1" id="KW-0812">Transmembrane</keyword>
<organism evidence="3 4">
    <name type="scientific">Halosimplex aquaticum</name>
    <dbReference type="NCBI Taxonomy" id="3026162"/>
    <lineage>
        <taxon>Archaea</taxon>
        <taxon>Methanobacteriati</taxon>
        <taxon>Methanobacteriota</taxon>
        <taxon>Stenosarchaea group</taxon>
        <taxon>Halobacteria</taxon>
        <taxon>Halobacteriales</taxon>
        <taxon>Haloarculaceae</taxon>
        <taxon>Halosimplex</taxon>
    </lineage>
</organism>
<dbReference type="Proteomes" id="UP001596432">
    <property type="component" value="Unassembled WGS sequence"/>
</dbReference>
<dbReference type="RefSeq" id="WP_274323956.1">
    <property type="nucleotide sequence ID" value="NZ_CP118158.1"/>
</dbReference>
<dbReference type="AlphaFoldDB" id="A0ABD5XYX9"/>
<feature type="domain" description="Archaeal Type IV pilin N-terminal" evidence="2">
    <location>
        <begin position="22"/>
        <end position="96"/>
    </location>
</feature>
<name>A0ABD5XYX9_9EURY</name>
<keyword evidence="1" id="KW-1133">Transmembrane helix</keyword>
<keyword evidence="4" id="KW-1185">Reference proteome</keyword>
<feature type="transmembrane region" description="Helical" evidence="1">
    <location>
        <begin position="27"/>
        <end position="50"/>
    </location>
</feature>
<dbReference type="EMBL" id="JBHTAS010000001">
    <property type="protein sequence ID" value="MFC7138325.1"/>
    <property type="molecule type" value="Genomic_DNA"/>
</dbReference>
<dbReference type="GeneID" id="78818562"/>
<evidence type="ECO:0000259" key="2">
    <source>
        <dbReference type="Pfam" id="PF07790"/>
    </source>
</evidence>
<keyword evidence="1" id="KW-0472">Membrane</keyword>
<evidence type="ECO:0000313" key="3">
    <source>
        <dbReference type="EMBL" id="MFC7138325.1"/>
    </source>
</evidence>
<evidence type="ECO:0000256" key="1">
    <source>
        <dbReference type="SAM" id="Phobius"/>
    </source>
</evidence>
<dbReference type="Pfam" id="PF07790">
    <property type="entry name" value="Pilin_N"/>
    <property type="match status" value="1"/>
</dbReference>